<organism evidence="3 4">
    <name type="scientific">Phytophthora ramorum</name>
    <name type="common">Sudden oak death agent</name>
    <dbReference type="NCBI Taxonomy" id="164328"/>
    <lineage>
        <taxon>Eukaryota</taxon>
        <taxon>Sar</taxon>
        <taxon>Stramenopiles</taxon>
        <taxon>Oomycota</taxon>
        <taxon>Peronosporomycetes</taxon>
        <taxon>Peronosporales</taxon>
        <taxon>Peronosporaceae</taxon>
        <taxon>Phytophthora</taxon>
    </lineage>
</organism>
<sequence length="611" mass="68046">MAALSPCGGCGELVGNVHVCPVCQISMHTWCGTPEGPEGFGQKIMCPKCLAHERPVSITSASPIIAAFDTMARQATTSNGAAVKSTVTGNNIGTTNSGEDGASTVITAEHGRTVVIFGTKRKRQDVSTVSKRRAVVMWMQEQHELGETALAKAAVDHFPEVFKNEKSRDSDRKKASRWWAERGTLTDLPRGSRTVSKVTPDGRKVLEVKALPGRGRPQSEWVSWLYPELLSEFTRLRKAGLQFDTPLLRQLAIRTVEQATGKFNKQSRDHKGVTIIERLTNSWIQYFMEKHGIVLRSQTGKKQVSEKKTKEIRASVARHLGRLQHGFLSGDLDEDTIENIDETHFVIDFDTRKTLGFVGETSIKYAEVVSGGEGMTMVVRLTGGASGRVMSPMMILQNASANYPIRGVPDDVQGVCYRTGPKGWMDKRVFRQFLLERRAIRADPHGKKKAIFLDNCGGHLSADECAEELRILNADLHFLPPNSTDLCQPADSFVIAKLKSIWARKWNAKKLELIMDGDWQDKVRNDSAWSGKLKNPGKPFFLKLAAECVQELNTLRDKNGLTYARKAMIRCGMSRDVDGSWTVAQLYPHLQEIIKEFPDEFARKDNFPSTS</sequence>
<evidence type="ECO:0000313" key="4">
    <source>
        <dbReference type="Proteomes" id="UP000005238"/>
    </source>
</evidence>
<evidence type="ECO:0000313" key="3">
    <source>
        <dbReference type="EnsemblProtists" id="Phyra85941"/>
    </source>
</evidence>
<accession>H3H5M2</accession>
<feature type="domain" description="SCAN" evidence="2">
    <location>
        <begin position="18"/>
        <end position="49"/>
    </location>
</feature>
<keyword evidence="4" id="KW-1185">Reference proteome</keyword>
<proteinExistence type="predicted"/>
<dbReference type="GO" id="GO:0003677">
    <property type="term" value="F:DNA binding"/>
    <property type="evidence" value="ECO:0000318"/>
    <property type="project" value="GO_Central"/>
</dbReference>
<dbReference type="GO" id="GO:0005634">
    <property type="term" value="C:nucleus"/>
    <property type="evidence" value="ECO:0000318"/>
    <property type="project" value="GO_Central"/>
</dbReference>
<name>H3H5M2_PHYRM</name>
<dbReference type="HOGENOM" id="CLU_031092_1_0_1"/>
<evidence type="ECO:0000259" key="1">
    <source>
        <dbReference type="Pfam" id="PF03184"/>
    </source>
</evidence>
<dbReference type="VEuPathDB" id="FungiDB:KRP23_13541"/>
<dbReference type="Pfam" id="PF03184">
    <property type="entry name" value="DDE_1"/>
    <property type="match status" value="1"/>
</dbReference>
<dbReference type="EnsemblProtists" id="Phyra85941">
    <property type="protein sequence ID" value="Phyra85941"/>
    <property type="gene ID" value="Phyra85941"/>
</dbReference>
<dbReference type="InterPro" id="IPR057560">
    <property type="entry name" value="Znf_SCAND3"/>
</dbReference>
<dbReference type="EMBL" id="DS566374">
    <property type="status" value="NOT_ANNOTATED_CDS"/>
    <property type="molecule type" value="Genomic_DNA"/>
</dbReference>
<dbReference type="Proteomes" id="UP000005238">
    <property type="component" value="Unassembled WGS sequence"/>
</dbReference>
<dbReference type="PANTHER" id="PTHR19303:SF73">
    <property type="entry name" value="PROTEIN PDC2"/>
    <property type="match status" value="1"/>
</dbReference>
<dbReference type="Pfam" id="PF23663">
    <property type="entry name" value="Znf_SCAND3"/>
    <property type="match status" value="1"/>
</dbReference>
<feature type="domain" description="DDE-1" evidence="1">
    <location>
        <begin position="387"/>
        <end position="516"/>
    </location>
</feature>
<dbReference type="InterPro" id="IPR050863">
    <property type="entry name" value="CenT-Element_Derived"/>
</dbReference>
<dbReference type="InterPro" id="IPR004875">
    <property type="entry name" value="DDE_SF_endonuclease_dom"/>
</dbReference>
<reference evidence="4" key="1">
    <citation type="journal article" date="2006" name="Science">
        <title>Phytophthora genome sequences uncover evolutionary origins and mechanisms of pathogenesis.</title>
        <authorList>
            <person name="Tyler B.M."/>
            <person name="Tripathy S."/>
            <person name="Zhang X."/>
            <person name="Dehal P."/>
            <person name="Jiang R.H."/>
            <person name="Aerts A."/>
            <person name="Arredondo F.D."/>
            <person name="Baxter L."/>
            <person name="Bensasson D."/>
            <person name="Beynon J.L."/>
            <person name="Chapman J."/>
            <person name="Damasceno C.M."/>
            <person name="Dorrance A.E."/>
            <person name="Dou D."/>
            <person name="Dickerman A.W."/>
            <person name="Dubchak I.L."/>
            <person name="Garbelotto M."/>
            <person name="Gijzen M."/>
            <person name="Gordon S.G."/>
            <person name="Govers F."/>
            <person name="Grunwald N.J."/>
            <person name="Huang W."/>
            <person name="Ivors K.L."/>
            <person name="Jones R.W."/>
            <person name="Kamoun S."/>
            <person name="Krampis K."/>
            <person name="Lamour K.H."/>
            <person name="Lee M.K."/>
            <person name="McDonald W.H."/>
            <person name="Medina M."/>
            <person name="Meijer H.J."/>
            <person name="Nordberg E.K."/>
            <person name="Maclean D.J."/>
            <person name="Ospina-Giraldo M.D."/>
            <person name="Morris P.F."/>
            <person name="Phuntumart V."/>
            <person name="Putnam N.H."/>
            <person name="Rash S."/>
            <person name="Rose J.K."/>
            <person name="Sakihama Y."/>
            <person name="Salamov A.A."/>
            <person name="Savidor A."/>
            <person name="Scheuring C.F."/>
            <person name="Smith B.M."/>
            <person name="Sobral B.W."/>
            <person name="Terry A."/>
            <person name="Torto-Alalibo T.A."/>
            <person name="Win J."/>
            <person name="Xu Z."/>
            <person name="Zhang H."/>
            <person name="Grigoriev I.V."/>
            <person name="Rokhsar D.S."/>
            <person name="Boore J.L."/>
        </authorList>
    </citation>
    <scope>NUCLEOTIDE SEQUENCE [LARGE SCALE GENOMIC DNA]</scope>
    <source>
        <strain evidence="4">Pr102</strain>
    </source>
</reference>
<evidence type="ECO:0000259" key="2">
    <source>
        <dbReference type="Pfam" id="PF23663"/>
    </source>
</evidence>
<protein>
    <submittedName>
        <fullName evidence="3">Uncharacterized protein</fullName>
    </submittedName>
</protein>
<dbReference type="eggNOG" id="ENOG502S42H">
    <property type="taxonomic scope" value="Eukaryota"/>
</dbReference>
<dbReference type="AlphaFoldDB" id="H3H5M2"/>
<dbReference type="VEuPathDB" id="FungiDB:KRP22_8642"/>
<dbReference type="PANTHER" id="PTHR19303">
    <property type="entry name" value="TRANSPOSON"/>
    <property type="match status" value="1"/>
</dbReference>
<dbReference type="InParanoid" id="H3H5M2"/>
<reference evidence="3" key="2">
    <citation type="submission" date="2015-06" db="UniProtKB">
        <authorList>
            <consortium name="EnsemblProtists"/>
        </authorList>
    </citation>
    <scope>IDENTIFICATION</scope>
    <source>
        <strain evidence="3">Pr102</strain>
    </source>
</reference>